<protein>
    <submittedName>
        <fullName evidence="1">DNA primase large subunit</fullName>
        <ecNumber evidence="1">2.7.7.-</ecNumber>
    </submittedName>
</protein>
<keyword evidence="1" id="KW-0808">Transferase</keyword>
<name>A0A0N8KN34_9CYAN</name>
<dbReference type="PATRIC" id="fig|1666911.3.peg.4295"/>
<dbReference type="AlphaFoldDB" id="A0A0N8KN34"/>
<organism evidence="1 2">
    <name type="scientific">Phormidesmis priestleyi Ana</name>
    <dbReference type="NCBI Taxonomy" id="1666911"/>
    <lineage>
        <taxon>Bacteria</taxon>
        <taxon>Bacillati</taxon>
        <taxon>Cyanobacteriota</taxon>
        <taxon>Cyanophyceae</taxon>
        <taxon>Leptolyngbyales</taxon>
        <taxon>Leptolyngbyaceae</taxon>
        <taxon>Phormidesmis</taxon>
    </lineage>
</organism>
<keyword evidence="1" id="KW-0548">Nucleotidyltransferase</keyword>
<evidence type="ECO:0000313" key="2">
    <source>
        <dbReference type="Proteomes" id="UP000050465"/>
    </source>
</evidence>
<dbReference type="EMBL" id="LJZR01000012">
    <property type="protein sequence ID" value="KPQ35426.1"/>
    <property type="molecule type" value="Genomic_DNA"/>
</dbReference>
<dbReference type="EC" id="2.7.7.-" evidence="1"/>
<dbReference type="GO" id="GO:0016779">
    <property type="term" value="F:nucleotidyltransferase activity"/>
    <property type="evidence" value="ECO:0007669"/>
    <property type="project" value="UniProtKB-KW"/>
</dbReference>
<gene>
    <name evidence="1" type="ORF">HLUCCA11_10715</name>
</gene>
<accession>A0A0N8KN34</accession>
<sequence>MAIEDLRNNNTMAHILDALEEGTDIGHYGRLTFVMVAQYFADEDEIVSHLQQDKDLSEEEARSIYSQVTDKAYSPPTRERILDWQSHQDFQICPNPDDPDAGNVYQDLTFPKEVYDRISSYHDQKSQ</sequence>
<reference evidence="1 2" key="1">
    <citation type="submission" date="2015-09" db="EMBL/GenBank/DDBJ databases">
        <title>Identification and resolution of microdiversity through metagenomic sequencing of parallel consortia.</title>
        <authorList>
            <person name="Nelson W.C."/>
            <person name="Romine M.F."/>
            <person name="Lindemann S.R."/>
        </authorList>
    </citation>
    <scope>NUCLEOTIDE SEQUENCE [LARGE SCALE GENOMIC DNA]</scope>
    <source>
        <strain evidence="1">Ana</strain>
    </source>
</reference>
<dbReference type="Proteomes" id="UP000050465">
    <property type="component" value="Unassembled WGS sequence"/>
</dbReference>
<evidence type="ECO:0000313" key="1">
    <source>
        <dbReference type="EMBL" id="KPQ35426.1"/>
    </source>
</evidence>
<dbReference type="STRING" id="1666911.HLUCCA11_10715"/>
<proteinExistence type="predicted"/>
<comment type="caution">
    <text evidence="1">The sequence shown here is derived from an EMBL/GenBank/DDBJ whole genome shotgun (WGS) entry which is preliminary data.</text>
</comment>